<feature type="chain" id="PRO_5040471171" description="FAD/NAD(P)-binding domain-containing protein" evidence="4">
    <location>
        <begin position="22"/>
        <end position="384"/>
    </location>
</feature>
<dbReference type="InterPro" id="IPR023753">
    <property type="entry name" value="FAD/NAD-binding_dom"/>
</dbReference>
<evidence type="ECO:0000256" key="1">
    <source>
        <dbReference type="ARBA" id="ARBA00009333"/>
    </source>
</evidence>
<feature type="signal peptide" evidence="4">
    <location>
        <begin position="1"/>
        <end position="21"/>
    </location>
</feature>
<evidence type="ECO:0000256" key="3">
    <source>
        <dbReference type="ARBA" id="ARBA00023002"/>
    </source>
</evidence>
<dbReference type="EMBL" id="CAJVRL010000061">
    <property type="protein sequence ID" value="CAG8955296.1"/>
    <property type="molecule type" value="Genomic_DNA"/>
</dbReference>
<evidence type="ECO:0000256" key="2">
    <source>
        <dbReference type="ARBA" id="ARBA00022630"/>
    </source>
</evidence>
<dbReference type="InterPro" id="IPR050097">
    <property type="entry name" value="Ferredoxin-NADP_redctase_2"/>
</dbReference>
<evidence type="ECO:0000313" key="6">
    <source>
        <dbReference type="EMBL" id="CAG8955296.1"/>
    </source>
</evidence>
<evidence type="ECO:0000313" key="7">
    <source>
        <dbReference type="Proteomes" id="UP000696280"/>
    </source>
</evidence>
<dbReference type="PANTHER" id="PTHR48105">
    <property type="entry name" value="THIOREDOXIN REDUCTASE 1-RELATED-RELATED"/>
    <property type="match status" value="1"/>
</dbReference>
<dbReference type="Pfam" id="PF07992">
    <property type="entry name" value="Pyr_redox_2"/>
    <property type="match status" value="1"/>
</dbReference>
<dbReference type="OrthoDB" id="10260355at2759"/>
<dbReference type="Proteomes" id="UP000696280">
    <property type="component" value="Unassembled WGS sequence"/>
</dbReference>
<comment type="similarity">
    <text evidence="1">Belongs to the class-II pyridine nucleotide-disulfide oxidoreductase family.</text>
</comment>
<organism evidence="6 7">
    <name type="scientific">Hymenoscyphus fraxineus</name>
    <dbReference type="NCBI Taxonomy" id="746836"/>
    <lineage>
        <taxon>Eukaryota</taxon>
        <taxon>Fungi</taxon>
        <taxon>Dikarya</taxon>
        <taxon>Ascomycota</taxon>
        <taxon>Pezizomycotina</taxon>
        <taxon>Leotiomycetes</taxon>
        <taxon>Helotiales</taxon>
        <taxon>Helotiaceae</taxon>
        <taxon>Hymenoscyphus</taxon>
    </lineage>
</organism>
<dbReference type="GO" id="GO:0097237">
    <property type="term" value="P:cellular response to toxic substance"/>
    <property type="evidence" value="ECO:0007669"/>
    <property type="project" value="UniProtKB-ARBA"/>
</dbReference>
<proteinExistence type="inferred from homology"/>
<keyword evidence="7" id="KW-1185">Reference proteome</keyword>
<sequence>MGAFKTVVTYSLLSLAAFVTATPVSKRTIPATDYDVVIVGGGPSGLSALSGLSRVRRNSLLIDSGTYRNLNTRHINDVIGLDGIAPWEFRARVHQQLAQYPGANMKNGTITSITKEGEIFTSTDAEGNVYTSRKIVLATGVVDVLPDTPGVKENFARGIYWCPWCDGWEHRDQPFGILGSIVDVLGAVEEVITINKDIIAFVNGTQTDANIAALNEKSPGWDVKLAKYGVQIENRTITAIERVQDGGGINRNETTDEEFDLFNVVLEDGQKVSRSAFITNFKTKQQSYLGLGLGVQYYSEKMDVITGTTETAAPGVFAVGDGNSDNSTNVPHAMWTGKRAAVKIHIELEKEYSATLVQKRDEMELLDIMGRDVEDLWESTFQKN</sequence>
<dbReference type="PRINTS" id="PR00368">
    <property type="entry name" value="FADPNR"/>
</dbReference>
<gene>
    <name evidence="6" type="ORF">HYFRA_00011278</name>
</gene>
<protein>
    <recommendedName>
        <fullName evidence="5">FAD/NAD(P)-binding domain-containing protein</fullName>
    </recommendedName>
</protein>
<evidence type="ECO:0000259" key="5">
    <source>
        <dbReference type="Pfam" id="PF07992"/>
    </source>
</evidence>
<keyword evidence="3" id="KW-0560">Oxidoreductase</keyword>
<dbReference type="SUPFAM" id="SSF51905">
    <property type="entry name" value="FAD/NAD(P)-binding domain"/>
    <property type="match status" value="1"/>
</dbReference>
<keyword evidence="2" id="KW-0285">Flavoprotein</keyword>
<keyword evidence="4" id="KW-0732">Signal</keyword>
<comment type="caution">
    <text evidence="6">The sequence shown here is derived from an EMBL/GenBank/DDBJ whole genome shotgun (WGS) entry which is preliminary data.</text>
</comment>
<dbReference type="GO" id="GO:0016491">
    <property type="term" value="F:oxidoreductase activity"/>
    <property type="evidence" value="ECO:0007669"/>
    <property type="project" value="UniProtKB-KW"/>
</dbReference>
<dbReference type="AlphaFoldDB" id="A0A9N9PQ22"/>
<dbReference type="PRINTS" id="PR00469">
    <property type="entry name" value="PNDRDTASEII"/>
</dbReference>
<dbReference type="InterPro" id="IPR036188">
    <property type="entry name" value="FAD/NAD-bd_sf"/>
</dbReference>
<dbReference type="Gene3D" id="3.50.50.60">
    <property type="entry name" value="FAD/NAD(P)-binding domain"/>
    <property type="match status" value="2"/>
</dbReference>
<evidence type="ECO:0000256" key="4">
    <source>
        <dbReference type="SAM" id="SignalP"/>
    </source>
</evidence>
<name>A0A9N9PQ22_9HELO</name>
<accession>A0A9N9PQ22</accession>
<reference evidence="6" key="1">
    <citation type="submission" date="2021-07" db="EMBL/GenBank/DDBJ databases">
        <authorList>
            <person name="Durling M."/>
        </authorList>
    </citation>
    <scope>NUCLEOTIDE SEQUENCE</scope>
</reference>
<feature type="domain" description="FAD/NAD(P)-binding" evidence="5">
    <location>
        <begin position="34"/>
        <end position="337"/>
    </location>
</feature>